<gene>
    <name evidence="3" type="ORF">H9X54_004410</name>
</gene>
<evidence type="ECO:0000256" key="1">
    <source>
        <dbReference type="SAM" id="SignalP"/>
    </source>
</evidence>
<protein>
    <submittedName>
        <fullName evidence="3">PorT family protein</fullName>
    </submittedName>
</protein>
<dbReference type="RefSeq" id="WP_169523227.1">
    <property type="nucleotide sequence ID" value="NZ_JACSOD020000439.1"/>
</dbReference>
<reference evidence="3 4" key="1">
    <citation type="submission" date="2021-02" db="EMBL/GenBank/DDBJ databases">
        <authorList>
            <person name="Jung H.S."/>
            <person name="Chun B.H."/>
            <person name="Jeon C.O."/>
        </authorList>
    </citation>
    <scope>NUCLEOTIDE SEQUENCE [LARGE SCALE GENOMIC DNA]</scope>
    <source>
        <strain evidence="3 4">LMG 25203</strain>
    </source>
</reference>
<dbReference type="InterPro" id="IPR025665">
    <property type="entry name" value="Beta-barrel_OMP_2"/>
</dbReference>
<feature type="domain" description="Outer membrane protein beta-barrel" evidence="2">
    <location>
        <begin position="23"/>
        <end position="188"/>
    </location>
</feature>
<comment type="caution">
    <text evidence="3">The sequence shown here is derived from an EMBL/GenBank/DDBJ whole genome shotgun (WGS) entry which is preliminary data.</text>
</comment>
<dbReference type="Proteomes" id="UP000759529">
    <property type="component" value="Unassembled WGS sequence"/>
</dbReference>
<sequence length="219" mass="23873">MKKFKKIAAVLILALGTSLTANAQDTKDSTSKTGANFGFKGGLNLSNLYTEDVDDENGLIGFNAGLFLELPISSSLSLQPELLYSVKGAELTYDNAFASGTGKFRLNYIEAPVLLRANLTDNFNIHFGPYFAYLVDAKISNETDGGSFNFEEEIDNDDLNKFDYGLAVGLGIEFDSFGIGARYNYGLQTVGKERSFLGQSYTFPEGKNSSLSVYATIKF</sequence>
<dbReference type="EMBL" id="JACSOD020000439">
    <property type="protein sequence ID" value="MBM6498543.1"/>
    <property type="molecule type" value="Genomic_DNA"/>
</dbReference>
<dbReference type="Pfam" id="PF13568">
    <property type="entry name" value="OMP_b-brl_2"/>
    <property type="match status" value="1"/>
</dbReference>
<organism evidence="3 4">
    <name type="scientific">Flavobacterium macrobrachii</name>
    <dbReference type="NCBI Taxonomy" id="591204"/>
    <lineage>
        <taxon>Bacteria</taxon>
        <taxon>Pseudomonadati</taxon>
        <taxon>Bacteroidota</taxon>
        <taxon>Flavobacteriia</taxon>
        <taxon>Flavobacteriales</taxon>
        <taxon>Flavobacteriaceae</taxon>
        <taxon>Flavobacterium</taxon>
    </lineage>
</organism>
<evidence type="ECO:0000259" key="2">
    <source>
        <dbReference type="Pfam" id="PF13568"/>
    </source>
</evidence>
<feature type="signal peptide" evidence="1">
    <location>
        <begin position="1"/>
        <end position="23"/>
    </location>
</feature>
<accession>A0ABS2CUA5</accession>
<keyword evidence="1" id="KW-0732">Signal</keyword>
<keyword evidence="4" id="KW-1185">Reference proteome</keyword>
<evidence type="ECO:0000313" key="3">
    <source>
        <dbReference type="EMBL" id="MBM6498543.1"/>
    </source>
</evidence>
<proteinExistence type="predicted"/>
<evidence type="ECO:0000313" key="4">
    <source>
        <dbReference type="Proteomes" id="UP000759529"/>
    </source>
</evidence>
<feature type="chain" id="PRO_5045088243" evidence="1">
    <location>
        <begin position="24"/>
        <end position="219"/>
    </location>
</feature>
<name>A0ABS2CUA5_9FLAO</name>